<evidence type="ECO:0000313" key="4">
    <source>
        <dbReference type="Proteomes" id="UP000248926"/>
    </source>
</evidence>
<dbReference type="InterPro" id="IPR007730">
    <property type="entry name" value="SPOR-like_dom"/>
</dbReference>
<protein>
    <submittedName>
        <fullName evidence="3">Sporulation protein</fullName>
    </submittedName>
</protein>
<comment type="caution">
    <text evidence="3">The sequence shown here is derived from an EMBL/GenBank/DDBJ whole genome shotgun (WGS) entry which is preliminary data.</text>
</comment>
<evidence type="ECO:0000259" key="2">
    <source>
        <dbReference type="Pfam" id="PF05036"/>
    </source>
</evidence>
<feature type="compositionally biased region" description="Low complexity" evidence="1">
    <location>
        <begin position="52"/>
        <end position="76"/>
    </location>
</feature>
<dbReference type="OrthoDB" id="5986009at2"/>
<dbReference type="AlphaFoldDB" id="A0A328P3E5"/>
<dbReference type="RefSeq" id="WP_111984265.1">
    <property type="nucleotide sequence ID" value="NZ_NFZS01000004.1"/>
</dbReference>
<dbReference type="Proteomes" id="UP000248926">
    <property type="component" value="Unassembled WGS sequence"/>
</dbReference>
<sequence>MFLRLLFVLLIALNIAVGAWLLLGQDDVHGRSATDAGVPELHLLSERPAPPASAASAVPGAPASVADAPAASTASTPPAPTPTPVTPPRQTSYTCMALGPFATQVDMRTARSALSNQAARMRSRQEQTTQTTGWWVYLPGGGSRERALELGRRLSAANVGEYFIVSSGDQSNTISLGLFKDPANARRRRDQVVSAGFPAQMSERTESVPEYWLDVVIADNGRADWRSRVHGVGSHSTGCF</sequence>
<dbReference type="EMBL" id="NFZS01000004">
    <property type="protein sequence ID" value="RAO75803.1"/>
    <property type="molecule type" value="Genomic_DNA"/>
</dbReference>
<keyword evidence="4" id="KW-1185">Reference proteome</keyword>
<feature type="compositionally biased region" description="Pro residues" evidence="1">
    <location>
        <begin position="77"/>
        <end position="87"/>
    </location>
</feature>
<organism evidence="3 4">
    <name type="scientific">Dyella jiangningensis</name>
    <dbReference type="NCBI Taxonomy" id="1379159"/>
    <lineage>
        <taxon>Bacteria</taxon>
        <taxon>Pseudomonadati</taxon>
        <taxon>Pseudomonadota</taxon>
        <taxon>Gammaproteobacteria</taxon>
        <taxon>Lysobacterales</taxon>
        <taxon>Rhodanobacteraceae</taxon>
        <taxon>Dyella</taxon>
    </lineage>
</organism>
<reference evidence="3 4" key="1">
    <citation type="journal article" date="2018" name="Genet. Mol. Biol.">
        <title>The genome sequence of Dyella jiangningensis FCAV SCS01 from a lignocellulose-decomposing microbial consortium metagenome reveals potential for biotechnological applications.</title>
        <authorList>
            <person name="Desiderato J.G."/>
            <person name="Alvarenga D.O."/>
            <person name="Constancio M.T.L."/>
            <person name="Alves L.M.C."/>
            <person name="Varani A.M."/>
        </authorList>
    </citation>
    <scope>NUCLEOTIDE SEQUENCE [LARGE SCALE GENOMIC DNA]</scope>
    <source>
        <strain evidence="3 4">FCAV SCS01</strain>
    </source>
</reference>
<dbReference type="Pfam" id="PF05036">
    <property type="entry name" value="SPOR"/>
    <property type="match status" value="1"/>
</dbReference>
<feature type="region of interest" description="Disordered" evidence="1">
    <location>
        <begin position="48"/>
        <end position="92"/>
    </location>
</feature>
<accession>A0A328P3E5</accession>
<dbReference type="GO" id="GO:0042834">
    <property type="term" value="F:peptidoglycan binding"/>
    <property type="evidence" value="ECO:0007669"/>
    <property type="project" value="InterPro"/>
</dbReference>
<gene>
    <name evidence="3" type="ORF">CA260_17360</name>
</gene>
<evidence type="ECO:0000313" key="3">
    <source>
        <dbReference type="EMBL" id="RAO75803.1"/>
    </source>
</evidence>
<name>A0A328P3E5_9GAMM</name>
<evidence type="ECO:0000256" key="1">
    <source>
        <dbReference type="SAM" id="MobiDB-lite"/>
    </source>
</evidence>
<proteinExistence type="predicted"/>
<feature type="domain" description="SPOR" evidence="2">
    <location>
        <begin position="132"/>
        <end position="199"/>
    </location>
</feature>